<protein>
    <recommendedName>
        <fullName evidence="8">Ferritin</fullName>
        <ecNumber evidence="8">1.16.3.1</ecNumber>
    </recommendedName>
</protein>
<evidence type="ECO:0000256" key="5">
    <source>
        <dbReference type="ARBA" id="ARBA00023004"/>
    </source>
</evidence>
<name>A0A813MIG7_9BILA</name>
<dbReference type="EC" id="1.16.3.1" evidence="8"/>
<evidence type="ECO:0000256" key="3">
    <source>
        <dbReference type="ARBA" id="ARBA00022723"/>
    </source>
</evidence>
<dbReference type="PANTHER" id="PTHR11431:SF75">
    <property type="entry name" value="FERRITIN"/>
    <property type="match status" value="1"/>
</dbReference>
<dbReference type="Pfam" id="PF00210">
    <property type="entry name" value="Ferritin"/>
    <property type="match status" value="1"/>
</dbReference>
<keyword evidence="12" id="KW-1185">Reference proteome</keyword>
<accession>A0A813MIG7</accession>
<dbReference type="InterPro" id="IPR012347">
    <property type="entry name" value="Ferritin-like"/>
</dbReference>
<evidence type="ECO:0000256" key="2">
    <source>
        <dbReference type="ARBA" id="ARBA00022434"/>
    </source>
</evidence>
<evidence type="ECO:0000313" key="11">
    <source>
        <dbReference type="EMBL" id="CAF0724130.1"/>
    </source>
</evidence>
<dbReference type="OrthoDB" id="186462at2759"/>
<sequence length="248" mass="28630">MHTVRTSLIRQNLHPDSEKLLNELINAFLFGAYTCKSMAYYFERDDIGMFGMADLNKWCAVHGFNDAKLVMDHITVRGGTVCFFDIKKPDRDDWGTPVDSLECLLTYKQTLYKLANKCHSSAHQFHDPHLNHFIETIILRPLVLFIRQCGILISNMKRVGNGLGEYQLNKDLKCYLEELKCALPLQPTSFSRLNRRFSNRRNVFEEESSSSSESSSEEEEEDEEEVVPNRFSVKNVIPVVDKIINDLE</sequence>
<feature type="region of interest" description="Disordered" evidence="9">
    <location>
        <begin position="204"/>
        <end position="227"/>
    </location>
</feature>
<dbReference type="GO" id="GO:0008199">
    <property type="term" value="F:ferric iron binding"/>
    <property type="evidence" value="ECO:0007669"/>
    <property type="project" value="InterPro"/>
</dbReference>
<dbReference type="InterPro" id="IPR001519">
    <property type="entry name" value="Ferritin"/>
</dbReference>
<evidence type="ECO:0000259" key="10">
    <source>
        <dbReference type="PROSITE" id="PS50905"/>
    </source>
</evidence>
<evidence type="ECO:0000256" key="4">
    <source>
        <dbReference type="ARBA" id="ARBA00023002"/>
    </source>
</evidence>
<proteinExistence type="inferred from homology"/>
<dbReference type="PANTHER" id="PTHR11431">
    <property type="entry name" value="FERRITIN"/>
    <property type="match status" value="1"/>
</dbReference>
<comment type="caution">
    <text evidence="11">The sequence shown here is derived from an EMBL/GenBank/DDBJ whole genome shotgun (WGS) entry which is preliminary data.</text>
</comment>
<evidence type="ECO:0000313" key="12">
    <source>
        <dbReference type="Proteomes" id="UP000663879"/>
    </source>
</evidence>
<evidence type="ECO:0000256" key="9">
    <source>
        <dbReference type="SAM" id="MobiDB-lite"/>
    </source>
</evidence>
<feature type="domain" description="Ferritin-like diiron" evidence="10">
    <location>
        <begin position="11"/>
        <end position="160"/>
    </location>
</feature>
<dbReference type="InterPro" id="IPR008331">
    <property type="entry name" value="Ferritin_DPS_dom"/>
</dbReference>
<dbReference type="AlphaFoldDB" id="A0A813MIG7"/>
<evidence type="ECO:0000256" key="6">
    <source>
        <dbReference type="ARBA" id="ARBA00025111"/>
    </source>
</evidence>
<dbReference type="InterPro" id="IPR009078">
    <property type="entry name" value="Ferritin-like_SF"/>
</dbReference>
<comment type="similarity">
    <text evidence="1 8">Belongs to the ferritin family.</text>
</comment>
<evidence type="ECO:0000256" key="1">
    <source>
        <dbReference type="ARBA" id="ARBA00007513"/>
    </source>
</evidence>
<dbReference type="PROSITE" id="PS50905">
    <property type="entry name" value="FERRITIN_LIKE"/>
    <property type="match status" value="1"/>
</dbReference>
<dbReference type="CDD" id="cd01056">
    <property type="entry name" value="Euk_Ferritin"/>
    <property type="match status" value="1"/>
</dbReference>
<comment type="catalytic activity">
    <reaction evidence="7 8">
        <text>4 Fe(2+) + O2 + 4 H(+) = 4 Fe(3+) + 2 H2O</text>
        <dbReference type="Rhea" id="RHEA:11148"/>
        <dbReference type="ChEBI" id="CHEBI:15377"/>
        <dbReference type="ChEBI" id="CHEBI:15378"/>
        <dbReference type="ChEBI" id="CHEBI:15379"/>
        <dbReference type="ChEBI" id="CHEBI:29033"/>
        <dbReference type="ChEBI" id="CHEBI:29034"/>
        <dbReference type="EC" id="1.16.3.1"/>
    </reaction>
</comment>
<keyword evidence="4 8" id="KW-0560">Oxidoreductase</keyword>
<feature type="compositionally biased region" description="Acidic residues" evidence="9">
    <location>
        <begin position="215"/>
        <end position="226"/>
    </location>
</feature>
<dbReference type="InterPro" id="IPR009040">
    <property type="entry name" value="Ferritin-like_diiron"/>
</dbReference>
<dbReference type="GO" id="GO:0005737">
    <property type="term" value="C:cytoplasm"/>
    <property type="evidence" value="ECO:0007669"/>
    <property type="project" value="TreeGrafter"/>
</dbReference>
<dbReference type="SUPFAM" id="SSF47240">
    <property type="entry name" value="Ferritin-like"/>
    <property type="match status" value="1"/>
</dbReference>
<dbReference type="GO" id="GO:0004322">
    <property type="term" value="F:ferroxidase activity"/>
    <property type="evidence" value="ECO:0007669"/>
    <property type="project" value="UniProtKB-EC"/>
</dbReference>
<comment type="function">
    <text evidence="6">Stores iron in a soluble, non-toxic, readily available form. Important for iron homeostasis. Has ferroxidase activity. Iron is taken up in the ferrous form and deposited as ferric hydroxides after oxidation.</text>
</comment>
<keyword evidence="5 8" id="KW-0408">Iron</keyword>
<keyword evidence="2 8" id="KW-0409">Iron storage</keyword>
<organism evidence="11 12">
    <name type="scientific">Brachionus calyciflorus</name>
    <dbReference type="NCBI Taxonomy" id="104777"/>
    <lineage>
        <taxon>Eukaryota</taxon>
        <taxon>Metazoa</taxon>
        <taxon>Spiralia</taxon>
        <taxon>Gnathifera</taxon>
        <taxon>Rotifera</taxon>
        <taxon>Eurotatoria</taxon>
        <taxon>Monogononta</taxon>
        <taxon>Pseudotrocha</taxon>
        <taxon>Ploima</taxon>
        <taxon>Brachionidae</taxon>
        <taxon>Brachionus</taxon>
    </lineage>
</organism>
<dbReference type="Gene3D" id="1.20.1260.10">
    <property type="match status" value="1"/>
</dbReference>
<dbReference type="GO" id="GO:0006826">
    <property type="term" value="P:iron ion transport"/>
    <property type="evidence" value="ECO:0007669"/>
    <property type="project" value="InterPro"/>
</dbReference>
<evidence type="ECO:0000256" key="7">
    <source>
        <dbReference type="ARBA" id="ARBA00047990"/>
    </source>
</evidence>
<dbReference type="Proteomes" id="UP000663879">
    <property type="component" value="Unassembled WGS sequence"/>
</dbReference>
<dbReference type="EMBL" id="CAJNOC010000185">
    <property type="protein sequence ID" value="CAF0724130.1"/>
    <property type="molecule type" value="Genomic_DNA"/>
</dbReference>
<dbReference type="GO" id="GO:0008198">
    <property type="term" value="F:ferrous iron binding"/>
    <property type="evidence" value="ECO:0007669"/>
    <property type="project" value="TreeGrafter"/>
</dbReference>
<dbReference type="GO" id="GO:0006879">
    <property type="term" value="P:intracellular iron ion homeostasis"/>
    <property type="evidence" value="ECO:0007669"/>
    <property type="project" value="UniProtKB-KW"/>
</dbReference>
<keyword evidence="3 8" id="KW-0479">Metal-binding</keyword>
<comment type="function">
    <text evidence="8">Stores iron in a soluble, non-toxic, readily available form. Important for iron homeostasis. Iron is taken up in the ferrous form and deposited as ferric hydroxides after oxidation.</text>
</comment>
<evidence type="ECO:0000256" key="8">
    <source>
        <dbReference type="RuleBase" id="RU361145"/>
    </source>
</evidence>
<reference evidence="11" key="1">
    <citation type="submission" date="2021-02" db="EMBL/GenBank/DDBJ databases">
        <authorList>
            <person name="Nowell W R."/>
        </authorList>
    </citation>
    <scope>NUCLEOTIDE SEQUENCE</scope>
    <source>
        <strain evidence="11">Ploen Becks lab</strain>
    </source>
</reference>
<gene>
    <name evidence="11" type="ORF">OXX778_LOCUS2392</name>
</gene>